<evidence type="ECO:0000256" key="2">
    <source>
        <dbReference type="ARBA" id="ARBA00023082"/>
    </source>
</evidence>
<organism evidence="6 7">
    <name type="scientific">Oxobacter pfennigii</name>
    <dbReference type="NCBI Taxonomy" id="36849"/>
    <lineage>
        <taxon>Bacteria</taxon>
        <taxon>Bacillati</taxon>
        <taxon>Bacillota</taxon>
        <taxon>Clostridia</taxon>
        <taxon>Eubacteriales</taxon>
        <taxon>Clostridiaceae</taxon>
        <taxon>Oxobacter</taxon>
    </lineage>
</organism>
<dbReference type="RefSeq" id="WP_054876455.1">
    <property type="nucleotide sequence ID" value="NZ_LKET01000045.1"/>
</dbReference>
<keyword evidence="4" id="KW-0804">Transcription</keyword>
<evidence type="ECO:0000256" key="1">
    <source>
        <dbReference type="ARBA" id="ARBA00023015"/>
    </source>
</evidence>
<keyword evidence="1" id="KW-0805">Transcription regulation</keyword>
<dbReference type="PANTHER" id="PTHR30603:SF47">
    <property type="entry name" value="RNA POLYMERASE SIGMA FACTOR SIGD, CHLOROPLASTIC"/>
    <property type="match status" value="1"/>
</dbReference>
<evidence type="ECO:0000259" key="5">
    <source>
        <dbReference type="PROSITE" id="PS00715"/>
    </source>
</evidence>
<dbReference type="Gene3D" id="1.10.10.10">
    <property type="entry name" value="Winged helix-like DNA-binding domain superfamily/Winged helix DNA-binding domain"/>
    <property type="match status" value="1"/>
</dbReference>
<dbReference type="GO" id="GO:0003677">
    <property type="term" value="F:DNA binding"/>
    <property type="evidence" value="ECO:0007669"/>
    <property type="project" value="UniProtKB-KW"/>
</dbReference>
<dbReference type="InterPro" id="IPR007630">
    <property type="entry name" value="RNA_pol_sigma70_r4"/>
</dbReference>
<comment type="caution">
    <text evidence="6">The sequence shown here is derived from an EMBL/GenBank/DDBJ whole genome shotgun (WGS) entry which is preliminary data.</text>
</comment>
<dbReference type="PROSITE" id="PS00715">
    <property type="entry name" value="SIGMA70_1"/>
    <property type="match status" value="1"/>
</dbReference>
<dbReference type="OrthoDB" id="1779676at2"/>
<dbReference type="PANTHER" id="PTHR30603">
    <property type="entry name" value="RNA POLYMERASE SIGMA FACTOR RPO"/>
    <property type="match status" value="1"/>
</dbReference>
<sequence>MTNEDLINEYRRGNRDALNTLIENNMGLVKMAANRYLFNGKYEFDDLVQEGCIGLMKAVDKFNPDLDNPASFSTYAVYWINSKLSRYTKKNNYDATSLSVPINDEEDGTLMDLIPDNSPGPEEIEEEKDFKRHLCRRVSDAIDKTLTLREREIVKMRYGLNGPCTTPEKIGEIFNCPKENIKHQENRSLRKLRSCSIILVLRKELHLDSSMRDIPRGDFNTEKSAIYEVSRYEKLTKNTSFKPIDNNPFDKWYANLHKQRASLSRELDKITGNNFLSSYNFYGSRLNYDKTIEKQVQIQKQINNIDKTIDAVKFFTDQLMIYDFDIWEIFKGRINCDKEQDKHWRKVCGKENYSDQVNRAIEYIRKGLEINDMQYDF</sequence>
<keyword evidence="2" id="KW-0731">Sigma factor</keyword>
<dbReference type="GO" id="GO:0006352">
    <property type="term" value="P:DNA-templated transcription initiation"/>
    <property type="evidence" value="ECO:0007669"/>
    <property type="project" value="InterPro"/>
</dbReference>
<dbReference type="InterPro" id="IPR013325">
    <property type="entry name" value="RNA_pol_sigma_r2"/>
</dbReference>
<gene>
    <name evidence="6" type="primary">sigA_2</name>
    <name evidence="6" type="ORF">OXPF_34610</name>
</gene>
<name>A0A0P8W566_9CLOT</name>
<reference evidence="6 7" key="1">
    <citation type="submission" date="2015-09" db="EMBL/GenBank/DDBJ databases">
        <title>Genome sequence of Oxobacter pfennigii DSM 3222.</title>
        <authorList>
            <person name="Poehlein A."/>
            <person name="Bengelsdorf F.R."/>
            <person name="Schiel-Bengelsdorf B."/>
            <person name="Duerre P."/>
            <person name="Daniel R."/>
        </authorList>
    </citation>
    <scope>NUCLEOTIDE SEQUENCE [LARGE SCALE GENOMIC DNA]</scope>
    <source>
        <strain evidence="6 7">DSM 3222</strain>
    </source>
</reference>
<dbReference type="PRINTS" id="PR00046">
    <property type="entry name" value="SIGMA70FCT"/>
</dbReference>
<dbReference type="InterPro" id="IPR050239">
    <property type="entry name" value="Sigma-70_RNA_pol_init_factors"/>
</dbReference>
<keyword evidence="7" id="KW-1185">Reference proteome</keyword>
<dbReference type="AlphaFoldDB" id="A0A0P8W566"/>
<dbReference type="GO" id="GO:0016987">
    <property type="term" value="F:sigma factor activity"/>
    <property type="evidence" value="ECO:0007669"/>
    <property type="project" value="UniProtKB-KW"/>
</dbReference>
<keyword evidence="3" id="KW-0238">DNA-binding</keyword>
<dbReference type="Proteomes" id="UP000050326">
    <property type="component" value="Unassembled WGS sequence"/>
</dbReference>
<dbReference type="Gene3D" id="1.20.120.1810">
    <property type="match status" value="1"/>
</dbReference>
<accession>A0A0P8W566</accession>
<evidence type="ECO:0000256" key="4">
    <source>
        <dbReference type="ARBA" id="ARBA00023163"/>
    </source>
</evidence>
<protein>
    <submittedName>
        <fullName evidence="6">RNA polymerase sigma factor SigA</fullName>
    </submittedName>
</protein>
<dbReference type="EMBL" id="LKET01000045">
    <property type="protein sequence ID" value="KPU43029.1"/>
    <property type="molecule type" value="Genomic_DNA"/>
</dbReference>
<dbReference type="InterPro" id="IPR013324">
    <property type="entry name" value="RNA_pol_sigma_r3/r4-like"/>
</dbReference>
<evidence type="ECO:0000256" key="3">
    <source>
        <dbReference type="ARBA" id="ARBA00023125"/>
    </source>
</evidence>
<dbReference type="NCBIfam" id="TIGR02937">
    <property type="entry name" value="sigma70-ECF"/>
    <property type="match status" value="1"/>
</dbReference>
<dbReference type="Pfam" id="PF04542">
    <property type="entry name" value="Sigma70_r2"/>
    <property type="match status" value="1"/>
</dbReference>
<dbReference type="STRING" id="36849.OXPF_34610"/>
<dbReference type="SUPFAM" id="SSF88659">
    <property type="entry name" value="Sigma3 and sigma4 domains of RNA polymerase sigma factors"/>
    <property type="match status" value="1"/>
</dbReference>
<dbReference type="CDD" id="cd06171">
    <property type="entry name" value="Sigma70_r4"/>
    <property type="match status" value="1"/>
</dbReference>
<evidence type="ECO:0000313" key="7">
    <source>
        <dbReference type="Proteomes" id="UP000050326"/>
    </source>
</evidence>
<dbReference type="InterPro" id="IPR014284">
    <property type="entry name" value="RNA_pol_sigma-70_dom"/>
</dbReference>
<dbReference type="InterPro" id="IPR007627">
    <property type="entry name" value="RNA_pol_sigma70_r2"/>
</dbReference>
<proteinExistence type="predicted"/>
<dbReference type="SUPFAM" id="SSF88946">
    <property type="entry name" value="Sigma2 domain of RNA polymerase sigma factors"/>
    <property type="match status" value="1"/>
</dbReference>
<evidence type="ECO:0000313" key="6">
    <source>
        <dbReference type="EMBL" id="KPU43029.1"/>
    </source>
</evidence>
<dbReference type="InterPro" id="IPR000943">
    <property type="entry name" value="RNA_pol_sigma70"/>
</dbReference>
<dbReference type="Pfam" id="PF04545">
    <property type="entry name" value="Sigma70_r4"/>
    <property type="match status" value="1"/>
</dbReference>
<feature type="domain" description="RNA polymerase sigma-70" evidence="5">
    <location>
        <begin position="46"/>
        <end position="59"/>
    </location>
</feature>
<dbReference type="InterPro" id="IPR036388">
    <property type="entry name" value="WH-like_DNA-bd_sf"/>
</dbReference>